<sequence length="471" mass="52599">MPCDLLFHPHATNKFWSLIRLFGNKQRHVIHTDFATSVFIRNAVLLIGFSVWSFGDVSSSPIAMSPGQNPQQLQYSYNGHGQPHNSVRSYYQHPQYVSEVSRVSSVQNKTETGESSFQHNGRGHNNNSCGNRDGGRHHQWGMSRNSPQQDCVPLSEVCVHIVVIICFWCTSHSIFQTNLYIRGLSPSTTDEDLRRMCEQYGTISSTKAIMDKISNQCKGYGFVDFESRDSAARAVEALTVLGVQAQMAKQQEQDPTNLYIANLPTNYNEQMLENVLSRYGMVISTRILRNADGNSRGVGFARMDSRRGEVSYEVNMFHNQPYAMNPSHDYMRNMSAMPQMYQNPYMNYNMGYPQPVAGYSRELRSARRGNRNAYDVNGVASQMGALQLGGGSSSQGQPDNGMYLYSGQPQGYYMNRSKQYNTNNSYDVSGMQGPSGGPSSNGNAGGYPPQGSDGDLDYRRGTNGQVCFIQN</sequence>
<dbReference type="Proteomes" id="UP000095283">
    <property type="component" value="Unplaced"/>
</dbReference>
<dbReference type="Pfam" id="PF00076">
    <property type="entry name" value="RRM_1"/>
    <property type="match status" value="2"/>
</dbReference>
<dbReference type="FunFam" id="3.30.70.330:FF:000012">
    <property type="entry name" value="RNA-binding motif, single-stranded-interacting protein 3 isoform 1"/>
    <property type="match status" value="1"/>
</dbReference>
<dbReference type="InterPro" id="IPR012677">
    <property type="entry name" value="Nucleotide-bd_a/b_plait_sf"/>
</dbReference>
<name>A0A1I7WR50_HETBA</name>
<evidence type="ECO:0000256" key="1">
    <source>
        <dbReference type="ARBA" id="ARBA00022737"/>
    </source>
</evidence>
<keyword evidence="6" id="KW-1185">Reference proteome</keyword>
<feature type="domain" description="RRM" evidence="5">
    <location>
        <begin position="177"/>
        <end position="250"/>
    </location>
</feature>
<reference evidence="7" key="1">
    <citation type="submission" date="2016-11" db="UniProtKB">
        <authorList>
            <consortium name="WormBaseParasite"/>
        </authorList>
    </citation>
    <scope>IDENTIFICATION</scope>
</reference>
<dbReference type="PANTHER" id="PTHR24012">
    <property type="entry name" value="RNA BINDING PROTEIN"/>
    <property type="match status" value="1"/>
</dbReference>
<feature type="region of interest" description="Disordered" evidence="4">
    <location>
        <begin position="387"/>
        <end position="463"/>
    </location>
</feature>
<organism evidence="6 7">
    <name type="scientific">Heterorhabditis bacteriophora</name>
    <name type="common">Entomopathogenic nematode worm</name>
    <dbReference type="NCBI Taxonomy" id="37862"/>
    <lineage>
        <taxon>Eukaryota</taxon>
        <taxon>Metazoa</taxon>
        <taxon>Ecdysozoa</taxon>
        <taxon>Nematoda</taxon>
        <taxon>Chromadorea</taxon>
        <taxon>Rhabditida</taxon>
        <taxon>Rhabditina</taxon>
        <taxon>Rhabditomorpha</taxon>
        <taxon>Strongyloidea</taxon>
        <taxon>Heterorhabditidae</taxon>
        <taxon>Heterorhabditis</taxon>
    </lineage>
</organism>
<evidence type="ECO:0000256" key="4">
    <source>
        <dbReference type="SAM" id="MobiDB-lite"/>
    </source>
</evidence>
<dbReference type="GO" id="GO:0003723">
    <property type="term" value="F:RNA binding"/>
    <property type="evidence" value="ECO:0007669"/>
    <property type="project" value="UniProtKB-UniRule"/>
</dbReference>
<dbReference type="AlphaFoldDB" id="A0A1I7WR50"/>
<accession>A0A1I7WR50</accession>
<keyword evidence="1" id="KW-0677">Repeat</keyword>
<evidence type="ECO:0000313" key="7">
    <source>
        <dbReference type="WBParaSite" id="Hba_07655"/>
    </source>
</evidence>
<evidence type="ECO:0000256" key="2">
    <source>
        <dbReference type="ARBA" id="ARBA00022884"/>
    </source>
</evidence>
<protein>
    <submittedName>
        <fullName evidence="7">RRM domain-containing protein</fullName>
    </submittedName>
</protein>
<dbReference type="WBParaSite" id="Hba_07655">
    <property type="protein sequence ID" value="Hba_07655"/>
    <property type="gene ID" value="Hba_07655"/>
</dbReference>
<dbReference type="InterPro" id="IPR035979">
    <property type="entry name" value="RBD_domain_sf"/>
</dbReference>
<dbReference type="SMART" id="SM00360">
    <property type="entry name" value="RRM"/>
    <property type="match status" value="2"/>
</dbReference>
<dbReference type="CDD" id="cd12243">
    <property type="entry name" value="RRM1_MSSP"/>
    <property type="match status" value="1"/>
</dbReference>
<proteinExistence type="predicted"/>
<dbReference type="PROSITE" id="PS50102">
    <property type="entry name" value="RRM"/>
    <property type="match status" value="2"/>
</dbReference>
<evidence type="ECO:0000313" key="6">
    <source>
        <dbReference type="Proteomes" id="UP000095283"/>
    </source>
</evidence>
<feature type="region of interest" description="Disordered" evidence="4">
    <location>
        <begin position="108"/>
        <end position="145"/>
    </location>
</feature>
<evidence type="ECO:0000259" key="5">
    <source>
        <dbReference type="PROSITE" id="PS50102"/>
    </source>
</evidence>
<evidence type="ECO:0000256" key="3">
    <source>
        <dbReference type="PROSITE-ProRule" id="PRU00176"/>
    </source>
</evidence>
<feature type="compositionally biased region" description="Low complexity" evidence="4">
    <location>
        <begin position="429"/>
        <end position="449"/>
    </location>
</feature>
<feature type="domain" description="RRM" evidence="5">
    <location>
        <begin position="256"/>
        <end position="305"/>
    </location>
</feature>
<dbReference type="SUPFAM" id="SSF54928">
    <property type="entry name" value="RNA-binding domain, RBD"/>
    <property type="match status" value="1"/>
</dbReference>
<dbReference type="Gene3D" id="3.30.70.330">
    <property type="match status" value="2"/>
</dbReference>
<feature type="compositionally biased region" description="Polar residues" evidence="4">
    <location>
        <begin position="108"/>
        <end position="130"/>
    </location>
</feature>
<dbReference type="InterPro" id="IPR000504">
    <property type="entry name" value="RRM_dom"/>
</dbReference>
<feature type="compositionally biased region" description="Polar residues" evidence="4">
    <location>
        <begin position="416"/>
        <end position="427"/>
    </location>
</feature>
<keyword evidence="2 3" id="KW-0694">RNA-binding</keyword>